<dbReference type="EMBL" id="DS268113">
    <property type="protein sequence ID" value="KMM71656.1"/>
    <property type="molecule type" value="Genomic_DNA"/>
</dbReference>
<name>A0A0J6FEU3_COCPO</name>
<gene>
    <name evidence="1" type="ORF">CPAG_07959</name>
</gene>
<reference evidence="2" key="3">
    <citation type="journal article" date="2010" name="Genome Res.">
        <title>Population genomic sequencing of Coccidioides fungi reveals recent hybridization and transposon control.</title>
        <authorList>
            <person name="Neafsey D.E."/>
            <person name="Barker B.M."/>
            <person name="Sharpton T.J."/>
            <person name="Stajich J.E."/>
            <person name="Park D.J."/>
            <person name="Whiston E."/>
            <person name="Hung C.-Y."/>
            <person name="McMahan C."/>
            <person name="White J."/>
            <person name="Sykes S."/>
            <person name="Heiman D."/>
            <person name="Young S."/>
            <person name="Zeng Q."/>
            <person name="Abouelleil A."/>
            <person name="Aftuck L."/>
            <person name="Bessette D."/>
            <person name="Brown A."/>
            <person name="FitzGerald M."/>
            <person name="Lui A."/>
            <person name="Macdonald J.P."/>
            <person name="Priest M."/>
            <person name="Orbach M.J."/>
            <person name="Galgiani J.N."/>
            <person name="Kirkland T.N."/>
            <person name="Cole G.T."/>
            <person name="Birren B.W."/>
            <person name="Henn M.R."/>
            <person name="Taylor J.W."/>
            <person name="Rounsley S.D."/>
        </authorList>
    </citation>
    <scope>NUCLEOTIDE SEQUENCE [LARGE SCALE GENOMIC DNA]</scope>
    <source>
        <strain evidence="2">RMSCC 3488</strain>
    </source>
</reference>
<accession>A0A0J6FEU3</accession>
<proteinExistence type="predicted"/>
<dbReference type="AlphaFoldDB" id="A0A0J6FEU3"/>
<reference evidence="2" key="2">
    <citation type="journal article" date="2009" name="Genome Res.">
        <title>Comparative genomic analyses of the human fungal pathogens Coccidioides and their relatives.</title>
        <authorList>
            <person name="Sharpton T.J."/>
            <person name="Stajich J.E."/>
            <person name="Rounsley S.D."/>
            <person name="Gardner M.J."/>
            <person name="Wortman J.R."/>
            <person name="Jordar V.S."/>
            <person name="Maiti R."/>
            <person name="Kodira C.D."/>
            <person name="Neafsey D.E."/>
            <person name="Zeng Q."/>
            <person name="Hung C.-Y."/>
            <person name="McMahan C."/>
            <person name="Muszewska A."/>
            <person name="Grynberg M."/>
            <person name="Mandel M.A."/>
            <person name="Kellner E.M."/>
            <person name="Barker B.M."/>
            <person name="Galgiani J.N."/>
            <person name="Orbach M.J."/>
            <person name="Kirkland T.N."/>
            <person name="Cole G.T."/>
            <person name="Henn M.R."/>
            <person name="Birren B.W."/>
            <person name="Taylor J.W."/>
        </authorList>
    </citation>
    <scope>NUCLEOTIDE SEQUENCE [LARGE SCALE GENOMIC DNA]</scope>
    <source>
        <strain evidence="2">RMSCC 3488</strain>
    </source>
</reference>
<organism evidence="1 2">
    <name type="scientific">Coccidioides posadasii RMSCC 3488</name>
    <dbReference type="NCBI Taxonomy" id="454284"/>
    <lineage>
        <taxon>Eukaryota</taxon>
        <taxon>Fungi</taxon>
        <taxon>Dikarya</taxon>
        <taxon>Ascomycota</taxon>
        <taxon>Pezizomycotina</taxon>
        <taxon>Eurotiomycetes</taxon>
        <taxon>Eurotiomycetidae</taxon>
        <taxon>Onygenales</taxon>
        <taxon>Onygenaceae</taxon>
        <taxon>Coccidioides</taxon>
    </lineage>
</organism>
<protein>
    <submittedName>
        <fullName evidence="1">Uncharacterized protein</fullName>
    </submittedName>
</protein>
<evidence type="ECO:0000313" key="1">
    <source>
        <dbReference type="EMBL" id="KMM71656.1"/>
    </source>
</evidence>
<dbReference type="Proteomes" id="UP000054567">
    <property type="component" value="Unassembled WGS sequence"/>
</dbReference>
<sequence>MESLASNTPKAGLGRKKRGGVPYLDASLETSGLCELTENGCTSVSIKSPRDFGDITGSTKEDAQGRNHVCGAFERWLKIQSYLARDGGGLSWGWRTPNEFAAQRASGFDYCREQIFDTAAKPSGEARLFPKMGM</sequence>
<reference evidence="1 2" key="1">
    <citation type="submission" date="2007-06" db="EMBL/GenBank/DDBJ databases">
        <title>The Genome Sequence of Coccidioides posadasii RMSCC_3488.</title>
        <authorList>
            <consortium name="Coccidioides Genome Resources Consortium"/>
            <consortium name="The Broad Institute Genome Sequencing Platform"/>
            <person name="Henn M.R."/>
            <person name="Sykes S."/>
            <person name="Young S."/>
            <person name="Jaffe D."/>
            <person name="Berlin A."/>
            <person name="Alvarez P."/>
            <person name="Butler J."/>
            <person name="Gnerre S."/>
            <person name="Grabherr M."/>
            <person name="Mauceli E."/>
            <person name="Brockman W."/>
            <person name="Kodira C."/>
            <person name="Alvarado L."/>
            <person name="Zeng Q."/>
            <person name="Crawford M."/>
            <person name="Antoine C."/>
            <person name="Devon K."/>
            <person name="Galgiani J."/>
            <person name="Orsborn K."/>
            <person name="Lewis M.L."/>
            <person name="Nusbaum C."/>
            <person name="Galagan J."/>
            <person name="Birren B."/>
        </authorList>
    </citation>
    <scope>NUCLEOTIDE SEQUENCE [LARGE SCALE GENOMIC DNA]</scope>
    <source>
        <strain evidence="1 2">RMSCC 3488</strain>
    </source>
</reference>
<dbReference type="VEuPathDB" id="FungiDB:CPAG_07959"/>
<evidence type="ECO:0000313" key="2">
    <source>
        <dbReference type="Proteomes" id="UP000054567"/>
    </source>
</evidence>